<dbReference type="Gene3D" id="1.20.1280.290">
    <property type="match status" value="2"/>
</dbReference>
<dbReference type="OrthoDB" id="292213at2759"/>
<feature type="transmembrane region" description="Helical" evidence="6">
    <location>
        <begin position="173"/>
        <end position="195"/>
    </location>
</feature>
<dbReference type="PANTHER" id="PTHR14856:SF9">
    <property type="entry name" value="PQ-LOOP REPEAT-CONTAINING PROTEIN 1"/>
    <property type="match status" value="1"/>
</dbReference>
<dbReference type="PANTHER" id="PTHR14856">
    <property type="entry name" value="PQ-LOOP REPEAT-CONTAINING PROTEIN 1-LIKE PROTEIN"/>
    <property type="match status" value="1"/>
</dbReference>
<protein>
    <recommendedName>
        <fullName evidence="9">PQ loop repeat protein</fullName>
    </recommendedName>
</protein>
<proteinExistence type="predicted"/>
<evidence type="ECO:0000256" key="1">
    <source>
        <dbReference type="ARBA" id="ARBA00004141"/>
    </source>
</evidence>
<dbReference type="InterPro" id="IPR006603">
    <property type="entry name" value="PQ-loop_rpt"/>
</dbReference>
<reference evidence="7" key="1">
    <citation type="submission" date="2022-12" db="EMBL/GenBank/DDBJ databases">
        <authorList>
            <person name="Petersen C."/>
        </authorList>
    </citation>
    <scope>NUCLEOTIDE SEQUENCE</scope>
    <source>
        <strain evidence="7">IBT 29677</strain>
    </source>
</reference>
<evidence type="ECO:0000256" key="3">
    <source>
        <dbReference type="ARBA" id="ARBA00022989"/>
    </source>
</evidence>
<name>A0A9W9SIY4_9EURO</name>
<comment type="subcellular location">
    <subcellularLocation>
        <location evidence="1">Membrane</location>
        <topology evidence="1">Multi-pass membrane protein</topology>
    </subcellularLocation>
</comment>
<dbReference type="GO" id="GO:0045332">
    <property type="term" value="P:phospholipid translocation"/>
    <property type="evidence" value="ECO:0007669"/>
    <property type="project" value="TreeGrafter"/>
</dbReference>
<dbReference type="GO" id="GO:0042147">
    <property type="term" value="P:retrograde transport, endosome to Golgi"/>
    <property type="evidence" value="ECO:0007669"/>
    <property type="project" value="TreeGrafter"/>
</dbReference>
<accession>A0A9W9SIY4</accession>
<organism evidence="7 8">
    <name type="scientific">Penicillium cosmopolitanum</name>
    <dbReference type="NCBI Taxonomy" id="1131564"/>
    <lineage>
        <taxon>Eukaryota</taxon>
        <taxon>Fungi</taxon>
        <taxon>Dikarya</taxon>
        <taxon>Ascomycota</taxon>
        <taxon>Pezizomycotina</taxon>
        <taxon>Eurotiomycetes</taxon>
        <taxon>Eurotiomycetidae</taxon>
        <taxon>Eurotiales</taxon>
        <taxon>Aspergillaceae</taxon>
        <taxon>Penicillium</taxon>
    </lineage>
</organism>
<sequence>MTFGDIVQAVIDYGAPILYVRDSTIDMFAWISELIAFSLNSLVTSPLTSYLDQILSIHRNRSSAGFSLDIPLIMLVASILKVFYWFGEYYSAALLAQAVVMIFTQGILLKVALDNRPRETVEHTPFSGAKGGFSRPYNFWQWRSTKPYWVFLGYFIAALFVIHLTPISDFSAYISLLGCIGLAVEATLPVPQILANHRSGSCKGFRLSVLAAWIIGDSCKMGYFFMSSDPIPWAFKLCGIFQCICDGYLGVQYFMFTRGYVKASGNPQDDDEEEKEIRLNRIG</sequence>
<dbReference type="AlphaFoldDB" id="A0A9W9SIY4"/>
<dbReference type="InterPro" id="IPR052241">
    <property type="entry name" value="SLC66/Scramblase_ANY1"/>
</dbReference>
<dbReference type="GO" id="GO:0016020">
    <property type="term" value="C:membrane"/>
    <property type="evidence" value="ECO:0007669"/>
    <property type="project" value="UniProtKB-SubCell"/>
</dbReference>
<feature type="transmembrane region" description="Helical" evidence="6">
    <location>
        <begin position="148"/>
        <end position="167"/>
    </location>
</feature>
<evidence type="ECO:0000313" key="8">
    <source>
        <dbReference type="Proteomes" id="UP001147747"/>
    </source>
</evidence>
<keyword evidence="4 6" id="KW-0472">Membrane</keyword>
<dbReference type="GeneID" id="81376192"/>
<dbReference type="SMART" id="SM00679">
    <property type="entry name" value="CTNS"/>
    <property type="match status" value="2"/>
</dbReference>
<dbReference type="EMBL" id="JAPZBU010000011">
    <property type="protein sequence ID" value="KAJ5379456.1"/>
    <property type="molecule type" value="Genomic_DNA"/>
</dbReference>
<dbReference type="Proteomes" id="UP001147747">
    <property type="component" value="Unassembled WGS sequence"/>
</dbReference>
<evidence type="ECO:0000256" key="6">
    <source>
        <dbReference type="SAM" id="Phobius"/>
    </source>
</evidence>
<evidence type="ECO:0000256" key="5">
    <source>
        <dbReference type="SAM" id="MobiDB-lite"/>
    </source>
</evidence>
<evidence type="ECO:0000256" key="2">
    <source>
        <dbReference type="ARBA" id="ARBA00022692"/>
    </source>
</evidence>
<feature type="region of interest" description="Disordered" evidence="5">
    <location>
        <begin position="264"/>
        <end position="283"/>
    </location>
</feature>
<keyword evidence="3 6" id="KW-1133">Transmembrane helix</keyword>
<comment type="caution">
    <text evidence="7">The sequence shown here is derived from an EMBL/GenBank/DDBJ whole genome shotgun (WGS) entry which is preliminary data.</text>
</comment>
<evidence type="ECO:0000256" key="4">
    <source>
        <dbReference type="ARBA" id="ARBA00023136"/>
    </source>
</evidence>
<feature type="transmembrane region" description="Helical" evidence="6">
    <location>
        <begin position="27"/>
        <end position="51"/>
    </location>
</feature>
<dbReference type="RefSeq" id="XP_056483242.1">
    <property type="nucleotide sequence ID" value="XM_056637212.1"/>
</dbReference>
<evidence type="ECO:0000313" key="7">
    <source>
        <dbReference type="EMBL" id="KAJ5379456.1"/>
    </source>
</evidence>
<keyword evidence="8" id="KW-1185">Reference proteome</keyword>
<dbReference type="GO" id="GO:0005829">
    <property type="term" value="C:cytosol"/>
    <property type="evidence" value="ECO:0007669"/>
    <property type="project" value="GOC"/>
</dbReference>
<keyword evidence="2 6" id="KW-0812">Transmembrane</keyword>
<gene>
    <name evidence="7" type="ORF">N7509_012575</name>
</gene>
<dbReference type="GO" id="GO:0005802">
    <property type="term" value="C:trans-Golgi network"/>
    <property type="evidence" value="ECO:0007669"/>
    <property type="project" value="TreeGrafter"/>
</dbReference>
<dbReference type="GO" id="GO:0005768">
    <property type="term" value="C:endosome"/>
    <property type="evidence" value="ECO:0007669"/>
    <property type="project" value="TreeGrafter"/>
</dbReference>
<reference evidence="7" key="2">
    <citation type="journal article" date="2023" name="IMA Fungus">
        <title>Comparative genomic study of the Penicillium genus elucidates a diverse pangenome and 15 lateral gene transfer events.</title>
        <authorList>
            <person name="Petersen C."/>
            <person name="Sorensen T."/>
            <person name="Nielsen M.R."/>
            <person name="Sondergaard T.E."/>
            <person name="Sorensen J.L."/>
            <person name="Fitzpatrick D.A."/>
            <person name="Frisvad J.C."/>
            <person name="Nielsen K.L."/>
        </authorList>
    </citation>
    <scope>NUCLEOTIDE SEQUENCE</scope>
    <source>
        <strain evidence="7">IBT 29677</strain>
    </source>
</reference>
<evidence type="ECO:0008006" key="9">
    <source>
        <dbReference type="Google" id="ProtNLM"/>
    </source>
</evidence>
<dbReference type="Pfam" id="PF04193">
    <property type="entry name" value="PQ-loop"/>
    <property type="match status" value="2"/>
</dbReference>
<feature type="transmembrane region" description="Helical" evidence="6">
    <location>
        <begin position="63"/>
        <end position="86"/>
    </location>
</feature>
<feature type="transmembrane region" description="Helical" evidence="6">
    <location>
        <begin position="92"/>
        <end position="113"/>
    </location>
</feature>